<proteinExistence type="predicted"/>
<protein>
    <submittedName>
        <fullName evidence="2">Uncharacterized protein</fullName>
    </submittedName>
</protein>
<sequence>MPPDGPKLDGPRLHDPQVAPEVSRMSVLAAFHSDVPDARRQGHGLRGACARVLDRLAASPLDSTVLGALGAPRPAARPAGLRARWHPVPRPDGTTALESTWHPDR</sequence>
<keyword evidence="3" id="KW-1185">Reference proteome</keyword>
<dbReference type="EMBL" id="QVIG01000003">
    <property type="protein sequence ID" value="RGD55591.1"/>
    <property type="molecule type" value="Genomic_DNA"/>
</dbReference>
<comment type="caution">
    <text evidence="2">The sequence shown here is derived from an EMBL/GenBank/DDBJ whole genome shotgun (WGS) entry which is preliminary data.</text>
</comment>
<name>A0A372ZIK0_9ACTN</name>
<dbReference type="AlphaFoldDB" id="A0A372ZIK0"/>
<feature type="region of interest" description="Disordered" evidence="1">
    <location>
        <begin position="69"/>
        <end position="105"/>
    </location>
</feature>
<feature type="compositionally biased region" description="Low complexity" evidence="1">
    <location>
        <begin position="69"/>
        <end position="82"/>
    </location>
</feature>
<evidence type="ECO:0000256" key="1">
    <source>
        <dbReference type="SAM" id="MobiDB-lite"/>
    </source>
</evidence>
<gene>
    <name evidence="2" type="ORF">DR950_40315</name>
</gene>
<dbReference type="Proteomes" id="UP000263377">
    <property type="component" value="Unassembled WGS sequence"/>
</dbReference>
<accession>A0A372ZIK0</accession>
<reference evidence="2 3" key="1">
    <citation type="submission" date="2018-08" db="EMBL/GenBank/DDBJ databases">
        <title>Diversity &amp; Physiological Properties of Lignin-Decomposing Actinobacteria from Soil.</title>
        <authorList>
            <person name="Roh S.G."/>
            <person name="Kim S.B."/>
        </authorList>
    </citation>
    <scope>NUCLEOTIDE SEQUENCE [LARGE SCALE GENOMIC DNA]</scope>
    <source>
        <strain evidence="2 3">MMS17-GH009</strain>
    </source>
</reference>
<organism evidence="2 3">
    <name type="scientific">Kitasatospora xanthocidica</name>
    <dbReference type="NCBI Taxonomy" id="83382"/>
    <lineage>
        <taxon>Bacteria</taxon>
        <taxon>Bacillati</taxon>
        <taxon>Actinomycetota</taxon>
        <taxon>Actinomycetes</taxon>
        <taxon>Kitasatosporales</taxon>
        <taxon>Streptomycetaceae</taxon>
        <taxon>Kitasatospora</taxon>
    </lineage>
</organism>
<evidence type="ECO:0000313" key="2">
    <source>
        <dbReference type="EMBL" id="RGD55591.1"/>
    </source>
</evidence>
<evidence type="ECO:0000313" key="3">
    <source>
        <dbReference type="Proteomes" id="UP000263377"/>
    </source>
</evidence>